<feature type="transmembrane region" description="Helical" evidence="7">
    <location>
        <begin position="130"/>
        <end position="148"/>
    </location>
</feature>
<accession>A0A3A4F9N8</accession>
<protein>
    <submittedName>
        <fullName evidence="8">Putative sulfate exporter family transporter</fullName>
    </submittedName>
</protein>
<feature type="transmembrane region" description="Helical" evidence="7">
    <location>
        <begin position="48"/>
        <end position="66"/>
    </location>
</feature>
<evidence type="ECO:0000256" key="5">
    <source>
        <dbReference type="ARBA" id="ARBA00022989"/>
    </source>
</evidence>
<proteinExistence type="inferred from homology"/>
<evidence type="ECO:0000313" key="8">
    <source>
        <dbReference type="EMBL" id="RJN31524.1"/>
    </source>
</evidence>
<feature type="transmembrane region" description="Helical" evidence="7">
    <location>
        <begin position="105"/>
        <end position="124"/>
    </location>
</feature>
<reference evidence="8 9" key="1">
    <citation type="submission" date="2018-09" db="EMBL/GenBank/DDBJ databases">
        <title>Nesterenkonia natronophila sp. nov., an alkaliphilic actinobacteriume isolated from a soda lake, and emended description of the genus Nesterenkonia.</title>
        <authorList>
            <person name="Menes R.J."/>
            <person name="Iriarte A."/>
        </authorList>
    </citation>
    <scope>NUCLEOTIDE SEQUENCE [LARGE SCALE GENOMIC DNA]</scope>
    <source>
        <strain evidence="8 9">M8</strain>
    </source>
</reference>
<evidence type="ECO:0000256" key="1">
    <source>
        <dbReference type="ARBA" id="ARBA00004651"/>
    </source>
</evidence>
<dbReference type="PANTHER" id="PTHR30106:SF2">
    <property type="entry name" value="UPF0324 INNER MEMBRANE PROTEIN YEIH"/>
    <property type="match status" value="1"/>
</dbReference>
<organism evidence="8 9">
    <name type="scientific">Nesterenkonia natronophila</name>
    <dbReference type="NCBI Taxonomy" id="2174932"/>
    <lineage>
        <taxon>Bacteria</taxon>
        <taxon>Bacillati</taxon>
        <taxon>Actinomycetota</taxon>
        <taxon>Actinomycetes</taxon>
        <taxon>Micrococcales</taxon>
        <taxon>Micrococcaceae</taxon>
        <taxon>Nesterenkonia</taxon>
    </lineage>
</organism>
<evidence type="ECO:0000256" key="6">
    <source>
        <dbReference type="ARBA" id="ARBA00023136"/>
    </source>
</evidence>
<evidence type="ECO:0000256" key="7">
    <source>
        <dbReference type="SAM" id="Phobius"/>
    </source>
</evidence>
<dbReference type="Pfam" id="PF03601">
    <property type="entry name" value="Cons_hypoth698"/>
    <property type="match status" value="1"/>
</dbReference>
<comment type="subcellular location">
    <subcellularLocation>
        <location evidence="1">Cell membrane</location>
        <topology evidence="1">Multi-pass membrane protein</topology>
    </subcellularLocation>
</comment>
<keyword evidence="9" id="KW-1185">Reference proteome</keyword>
<dbReference type="Proteomes" id="UP000266615">
    <property type="component" value="Unassembled WGS sequence"/>
</dbReference>
<feature type="transmembrane region" description="Helical" evidence="7">
    <location>
        <begin position="297"/>
        <end position="315"/>
    </location>
</feature>
<feature type="transmembrane region" description="Helical" evidence="7">
    <location>
        <begin position="353"/>
        <end position="375"/>
    </location>
</feature>
<keyword evidence="6 7" id="KW-0472">Membrane</keyword>
<evidence type="ECO:0000256" key="3">
    <source>
        <dbReference type="ARBA" id="ARBA00022475"/>
    </source>
</evidence>
<evidence type="ECO:0000256" key="4">
    <source>
        <dbReference type="ARBA" id="ARBA00022692"/>
    </source>
</evidence>
<comment type="caution">
    <text evidence="8">The sequence shown here is derived from an EMBL/GenBank/DDBJ whole genome shotgun (WGS) entry which is preliminary data.</text>
</comment>
<name>A0A3A4F9N8_9MICC</name>
<dbReference type="GO" id="GO:0005886">
    <property type="term" value="C:plasma membrane"/>
    <property type="evidence" value="ECO:0007669"/>
    <property type="project" value="UniProtKB-SubCell"/>
</dbReference>
<evidence type="ECO:0000313" key="9">
    <source>
        <dbReference type="Proteomes" id="UP000266615"/>
    </source>
</evidence>
<dbReference type="EMBL" id="QYZP01000003">
    <property type="protein sequence ID" value="RJN31524.1"/>
    <property type="molecule type" value="Genomic_DNA"/>
</dbReference>
<feature type="transmembrane region" description="Helical" evidence="7">
    <location>
        <begin position="160"/>
        <end position="181"/>
    </location>
</feature>
<dbReference type="InterPro" id="IPR018383">
    <property type="entry name" value="UPF0324_pro"/>
</dbReference>
<feature type="transmembrane region" description="Helical" evidence="7">
    <location>
        <begin position="321"/>
        <end position="341"/>
    </location>
</feature>
<evidence type="ECO:0000256" key="2">
    <source>
        <dbReference type="ARBA" id="ARBA00007977"/>
    </source>
</evidence>
<feature type="transmembrane region" description="Helical" evidence="7">
    <location>
        <begin position="72"/>
        <end position="93"/>
    </location>
</feature>
<keyword evidence="3" id="KW-1003">Cell membrane</keyword>
<keyword evidence="5 7" id="KW-1133">Transmembrane helix</keyword>
<comment type="similarity">
    <text evidence="2">Belongs to the UPF0324 family.</text>
</comment>
<sequence>MKGLPRGAGLGVKHPKILPVPRTYPECTYTNPVPHFDPERWADRGYEILPGAVLAFVGAVLAHRFLGEWLPVSSLLIAIVIGMTIRTFGWVPVWGEAGLKWAAKFPLRLGIVLLGLQLALADILGLGWEVLVIVAATVAVTFIGIRVLGPLFRTDRTTSALVATGTAICGASAVAAGSAVLDRGDGRDRQARDIAGPTATALAVVTIWGTVAMVALPALSAALGLGGRPAGVWIGASVHEVGQVVAAGGMVGATALTVATVVKLARVLLLAPAVVALRLSDAGGTAAGGKRPPIMPWFVLGFLMAVVVNSVADIPGETADFIAQLTTMLITFAMVGIGAAVDLRQLLRTGAPALLLGGAGSVLAASTALGGVVLFL</sequence>
<feature type="transmembrane region" description="Helical" evidence="7">
    <location>
        <begin position="201"/>
        <end position="225"/>
    </location>
</feature>
<dbReference type="PANTHER" id="PTHR30106">
    <property type="entry name" value="INNER MEMBRANE PROTEIN YEIH-RELATED"/>
    <property type="match status" value="1"/>
</dbReference>
<gene>
    <name evidence="8" type="ORF">D3250_11395</name>
</gene>
<dbReference type="AlphaFoldDB" id="A0A3A4F9N8"/>
<keyword evidence="4 7" id="KW-0812">Transmembrane</keyword>